<dbReference type="Gene3D" id="3.30.465.10">
    <property type="match status" value="1"/>
</dbReference>
<dbReference type="InterPro" id="IPR016169">
    <property type="entry name" value="FAD-bd_PCMH_sub2"/>
</dbReference>
<dbReference type="PROSITE" id="PS51387">
    <property type="entry name" value="FAD_PCMH"/>
    <property type="match status" value="1"/>
</dbReference>
<dbReference type="SUPFAM" id="SSF56176">
    <property type="entry name" value="FAD-binding/transporter-associated domain-like"/>
    <property type="match status" value="1"/>
</dbReference>
<dbReference type="Pfam" id="PF13561">
    <property type="entry name" value="adh_short_C2"/>
    <property type="match status" value="1"/>
</dbReference>
<dbReference type="PROSITE" id="PS00061">
    <property type="entry name" value="ADH_SHORT"/>
    <property type="match status" value="1"/>
</dbReference>
<reference evidence="6 7" key="1">
    <citation type="submission" date="2023-01" db="EMBL/GenBank/DDBJ databases">
        <title>Analysis of 21 Apiospora genomes using comparative genomics revels a genus with tremendous synthesis potential of carbohydrate active enzymes and secondary metabolites.</title>
        <authorList>
            <person name="Sorensen T."/>
        </authorList>
    </citation>
    <scope>NUCLEOTIDE SEQUENCE [LARGE SCALE GENOMIC DNA]</scope>
    <source>
        <strain evidence="6 7">CBS 83171</strain>
    </source>
</reference>
<proteinExistence type="inferred from homology"/>
<evidence type="ECO:0000256" key="3">
    <source>
        <dbReference type="ARBA" id="ARBA00023002"/>
    </source>
</evidence>
<gene>
    <name evidence="6" type="ORF">PG996_005713</name>
</gene>
<organism evidence="6 7">
    <name type="scientific">Apiospora saccharicola</name>
    <dbReference type="NCBI Taxonomy" id="335842"/>
    <lineage>
        <taxon>Eukaryota</taxon>
        <taxon>Fungi</taxon>
        <taxon>Dikarya</taxon>
        <taxon>Ascomycota</taxon>
        <taxon>Pezizomycotina</taxon>
        <taxon>Sordariomycetes</taxon>
        <taxon>Xylariomycetidae</taxon>
        <taxon>Amphisphaeriales</taxon>
        <taxon>Apiosporaceae</taxon>
        <taxon>Apiospora</taxon>
    </lineage>
</organism>
<dbReference type="InterPro" id="IPR002347">
    <property type="entry name" value="SDR_fam"/>
</dbReference>
<evidence type="ECO:0000256" key="2">
    <source>
        <dbReference type="ARBA" id="ARBA00022857"/>
    </source>
</evidence>
<dbReference type="InterPro" id="IPR036318">
    <property type="entry name" value="FAD-bd_PCMH-like_sf"/>
</dbReference>
<evidence type="ECO:0000313" key="7">
    <source>
        <dbReference type="Proteomes" id="UP001446871"/>
    </source>
</evidence>
<name>A0ABR1VQ62_9PEZI</name>
<dbReference type="InterPro" id="IPR036291">
    <property type="entry name" value="NAD(P)-bd_dom_sf"/>
</dbReference>
<dbReference type="SUPFAM" id="SSF51735">
    <property type="entry name" value="NAD(P)-binding Rossmann-fold domains"/>
    <property type="match status" value="1"/>
</dbReference>
<dbReference type="EMBL" id="JAQQWM010000003">
    <property type="protein sequence ID" value="KAK8072365.1"/>
    <property type="molecule type" value="Genomic_DNA"/>
</dbReference>
<evidence type="ECO:0000259" key="5">
    <source>
        <dbReference type="PROSITE" id="PS51387"/>
    </source>
</evidence>
<evidence type="ECO:0000256" key="1">
    <source>
        <dbReference type="ARBA" id="ARBA00006484"/>
    </source>
</evidence>
<protein>
    <recommendedName>
        <fullName evidence="5">FAD-binding PCMH-type domain-containing protein</fullName>
    </recommendedName>
</protein>
<evidence type="ECO:0000256" key="4">
    <source>
        <dbReference type="SAM" id="MobiDB-lite"/>
    </source>
</evidence>
<dbReference type="InterPro" id="IPR006094">
    <property type="entry name" value="Oxid_FAD_bind_N"/>
</dbReference>
<evidence type="ECO:0000313" key="6">
    <source>
        <dbReference type="EMBL" id="KAK8072365.1"/>
    </source>
</evidence>
<dbReference type="InterPro" id="IPR020904">
    <property type="entry name" value="Sc_DH/Rdtase_CS"/>
</dbReference>
<sequence length="620" mass="66391">MFGFSGWPTDEEWANYNISVGGRLMQPSPPAAVCHPEQLGFDPDQCVKVAAGWSTSEFHQNEPGFSMASQYANDTCLPGAQYPCSSAGYPAFVVNATTAEHIRITLIFARKHNIRVVVRSSGHDFQGRSTAPGPLSIWVHHMQSIGTLTSPFRPQSCSFAIDKGTVTVGGGTQMGAVYEELAKINQTVVRGASKTVAVGGASHRRRPLHPRTAVRAGRRPGAGNGGRLSDGRHRDCQRVPESRSVLGHARCKSEKAGLLISPNAHKGGGSTFGVMTSVTMLIHPSPSMLRAYLWIASPEAGQGWFWDMLGYLLSRFPYLDHNGVSGYSTFLEYFHDTHDEGIISGLDQYAGSRLLDAAALAMLRKYPNTDSARRGPLLNCKVVLLTGAGSGIGRATAIKLHGLGATLAITDVSQEGISETLELCGGKHYAQTLDVSKPQDVGNRVVEIVASLGRIDHVFNCAGINPTAFPLTEVSEEYYDKLMAVNMKGVFIVTKATMPYVTMSKGSYVNVSSILGVRAGGEYATYCATKWGVIGFSKAMALELGPKGVRVNIVAPGYITTPTNAGVAKGTDDALKEMEQANSLGRMGTPEEIANVVAFLMSDEAKYMNGSVVEVDGMMK</sequence>
<dbReference type="InterPro" id="IPR016166">
    <property type="entry name" value="FAD-bd_PCMH"/>
</dbReference>
<keyword evidence="2" id="KW-0521">NADP</keyword>
<dbReference type="Gene3D" id="3.40.50.720">
    <property type="entry name" value="NAD(P)-binding Rossmann-like Domain"/>
    <property type="match status" value="1"/>
</dbReference>
<dbReference type="PRINTS" id="PR00080">
    <property type="entry name" value="SDRFAMILY"/>
</dbReference>
<feature type="domain" description="FAD-binding PCMH-type" evidence="5">
    <location>
        <begin position="86"/>
        <end position="285"/>
    </location>
</feature>
<feature type="compositionally biased region" description="Basic and acidic residues" evidence="4">
    <location>
        <begin position="229"/>
        <end position="238"/>
    </location>
</feature>
<keyword evidence="3" id="KW-0560">Oxidoreductase</keyword>
<dbReference type="Pfam" id="PF01565">
    <property type="entry name" value="FAD_binding_4"/>
    <property type="match status" value="1"/>
</dbReference>
<dbReference type="Proteomes" id="UP001446871">
    <property type="component" value="Unassembled WGS sequence"/>
</dbReference>
<dbReference type="PRINTS" id="PR00081">
    <property type="entry name" value="GDHRDH"/>
</dbReference>
<dbReference type="PANTHER" id="PTHR24321:SF8">
    <property type="entry name" value="ESTRADIOL 17-BETA-DEHYDROGENASE 8-RELATED"/>
    <property type="match status" value="1"/>
</dbReference>
<dbReference type="PANTHER" id="PTHR24321">
    <property type="entry name" value="DEHYDROGENASES, SHORT CHAIN"/>
    <property type="match status" value="1"/>
</dbReference>
<comment type="similarity">
    <text evidence="1">Belongs to the short-chain dehydrogenases/reductases (SDR) family.</text>
</comment>
<feature type="region of interest" description="Disordered" evidence="4">
    <location>
        <begin position="214"/>
        <end position="238"/>
    </location>
</feature>
<comment type="caution">
    <text evidence="6">The sequence shown here is derived from an EMBL/GenBank/DDBJ whole genome shotgun (WGS) entry which is preliminary data.</text>
</comment>
<keyword evidence="7" id="KW-1185">Reference proteome</keyword>
<accession>A0ABR1VQ62</accession>